<feature type="domain" description="Endonuclease/exonuclease/phosphatase" evidence="1">
    <location>
        <begin position="7"/>
        <end position="76"/>
    </location>
</feature>
<reference evidence="2 3" key="1">
    <citation type="journal article" date="2020" name="Cell">
        <title>Large-Scale Comparative Analyses of Tick Genomes Elucidate Their Genetic Diversity and Vector Capacities.</title>
        <authorList>
            <consortium name="Tick Genome and Microbiome Consortium (TIGMIC)"/>
            <person name="Jia N."/>
            <person name="Wang J."/>
            <person name="Shi W."/>
            <person name="Du L."/>
            <person name="Sun Y."/>
            <person name="Zhan W."/>
            <person name="Jiang J.F."/>
            <person name="Wang Q."/>
            <person name="Zhang B."/>
            <person name="Ji P."/>
            <person name="Bell-Sakyi L."/>
            <person name="Cui X.M."/>
            <person name="Yuan T.T."/>
            <person name="Jiang B.G."/>
            <person name="Yang W.F."/>
            <person name="Lam T.T."/>
            <person name="Chang Q.C."/>
            <person name="Ding S.J."/>
            <person name="Wang X.J."/>
            <person name="Zhu J.G."/>
            <person name="Ruan X.D."/>
            <person name="Zhao L."/>
            <person name="Wei J.T."/>
            <person name="Ye R.Z."/>
            <person name="Que T.C."/>
            <person name="Du C.H."/>
            <person name="Zhou Y.H."/>
            <person name="Cheng J.X."/>
            <person name="Dai P.F."/>
            <person name="Guo W.B."/>
            <person name="Han X.H."/>
            <person name="Huang E.J."/>
            <person name="Li L.F."/>
            <person name="Wei W."/>
            <person name="Gao Y.C."/>
            <person name="Liu J.Z."/>
            <person name="Shao H.Z."/>
            <person name="Wang X."/>
            <person name="Wang C.C."/>
            <person name="Yang T.C."/>
            <person name="Huo Q.B."/>
            <person name="Li W."/>
            <person name="Chen H.Y."/>
            <person name="Chen S.E."/>
            <person name="Zhou L.G."/>
            <person name="Ni X.B."/>
            <person name="Tian J.H."/>
            <person name="Sheng Y."/>
            <person name="Liu T."/>
            <person name="Pan Y.S."/>
            <person name="Xia L.Y."/>
            <person name="Li J."/>
            <person name="Zhao F."/>
            <person name="Cao W.C."/>
        </authorList>
    </citation>
    <scope>NUCLEOTIDE SEQUENCE [LARGE SCALE GENOMIC DNA]</scope>
    <source>
        <strain evidence="2">HaeL-2018</strain>
    </source>
</reference>
<dbReference type="InterPro" id="IPR005135">
    <property type="entry name" value="Endo/exonuclease/phosphatase"/>
</dbReference>
<dbReference type="OrthoDB" id="6428428at2759"/>
<dbReference type="PANTHER" id="PTHR33273">
    <property type="entry name" value="DOMAIN-CONTAINING PROTEIN, PUTATIVE-RELATED"/>
    <property type="match status" value="1"/>
</dbReference>
<dbReference type="Gene3D" id="3.60.10.10">
    <property type="entry name" value="Endonuclease/exonuclease/phosphatase"/>
    <property type="match status" value="1"/>
</dbReference>
<keyword evidence="3" id="KW-1185">Reference proteome</keyword>
<evidence type="ECO:0000313" key="2">
    <source>
        <dbReference type="EMBL" id="KAH9371730.1"/>
    </source>
</evidence>
<comment type="caution">
    <text evidence="2">The sequence shown here is derived from an EMBL/GenBank/DDBJ whole genome shotgun (WGS) entry which is preliminary data.</text>
</comment>
<dbReference type="GO" id="GO:0003824">
    <property type="term" value="F:catalytic activity"/>
    <property type="evidence" value="ECO:0007669"/>
    <property type="project" value="InterPro"/>
</dbReference>
<name>A0A9J6G8G6_HAELO</name>
<sequence length="80" mass="9005">MIIDDCPVPHIIVGDFNAHHEIWGSIVNTTRGRRLANFIQTHDLDILNDGSPTFFQGATYSSCLDLALISRRLVQSRVVR</sequence>
<proteinExistence type="predicted"/>
<dbReference type="InterPro" id="IPR036691">
    <property type="entry name" value="Endo/exonu/phosph_ase_sf"/>
</dbReference>
<accession>A0A9J6G8G6</accession>
<evidence type="ECO:0000259" key="1">
    <source>
        <dbReference type="Pfam" id="PF14529"/>
    </source>
</evidence>
<dbReference type="Pfam" id="PF14529">
    <property type="entry name" value="Exo_endo_phos_2"/>
    <property type="match status" value="1"/>
</dbReference>
<dbReference type="AlphaFoldDB" id="A0A9J6G8G6"/>
<evidence type="ECO:0000313" key="3">
    <source>
        <dbReference type="Proteomes" id="UP000821853"/>
    </source>
</evidence>
<dbReference type="SUPFAM" id="SSF56219">
    <property type="entry name" value="DNase I-like"/>
    <property type="match status" value="1"/>
</dbReference>
<gene>
    <name evidence="2" type="ORF">HPB48_021690</name>
</gene>
<dbReference type="OMA" id="HEIWGSI"/>
<dbReference type="VEuPathDB" id="VectorBase:HLOH_049655"/>
<dbReference type="EMBL" id="JABSTR010000005">
    <property type="protein sequence ID" value="KAH9371730.1"/>
    <property type="molecule type" value="Genomic_DNA"/>
</dbReference>
<dbReference type="PANTHER" id="PTHR33273:SF4">
    <property type="entry name" value="ENDONUCLEASE_EXONUCLEASE_PHOSPHATASE DOMAIN-CONTAINING PROTEIN"/>
    <property type="match status" value="1"/>
</dbReference>
<protein>
    <recommendedName>
        <fullName evidence="1">Endonuclease/exonuclease/phosphatase domain-containing protein</fullName>
    </recommendedName>
</protein>
<organism evidence="2 3">
    <name type="scientific">Haemaphysalis longicornis</name>
    <name type="common">Bush tick</name>
    <dbReference type="NCBI Taxonomy" id="44386"/>
    <lineage>
        <taxon>Eukaryota</taxon>
        <taxon>Metazoa</taxon>
        <taxon>Ecdysozoa</taxon>
        <taxon>Arthropoda</taxon>
        <taxon>Chelicerata</taxon>
        <taxon>Arachnida</taxon>
        <taxon>Acari</taxon>
        <taxon>Parasitiformes</taxon>
        <taxon>Ixodida</taxon>
        <taxon>Ixodoidea</taxon>
        <taxon>Ixodidae</taxon>
        <taxon>Haemaphysalinae</taxon>
        <taxon>Haemaphysalis</taxon>
    </lineage>
</organism>
<dbReference type="Proteomes" id="UP000821853">
    <property type="component" value="Chromosome 3"/>
</dbReference>